<protein>
    <submittedName>
        <fullName evidence="1">Uncharacterized protein</fullName>
    </submittedName>
</protein>
<reference evidence="1 2" key="1">
    <citation type="submission" date="2016-10" db="EMBL/GenBank/DDBJ databases">
        <title>Comparative genome analysis of multiple Pseudomonas spp. focuses on biocontrol and plant growth promoting traits.</title>
        <authorList>
            <person name="Tao X.-Y."/>
            <person name="Taylor C.G."/>
        </authorList>
    </citation>
    <scope>NUCLEOTIDE SEQUENCE [LARGE SCALE GENOMIC DNA]</scope>
    <source>
        <strain evidence="1 2">36G2</strain>
    </source>
</reference>
<organism evidence="1 2">
    <name type="scientific">Pseudomonas fluorescens</name>
    <dbReference type="NCBI Taxonomy" id="294"/>
    <lineage>
        <taxon>Bacteria</taxon>
        <taxon>Pseudomonadati</taxon>
        <taxon>Pseudomonadota</taxon>
        <taxon>Gammaproteobacteria</taxon>
        <taxon>Pseudomonadales</taxon>
        <taxon>Pseudomonadaceae</taxon>
        <taxon>Pseudomonas</taxon>
    </lineage>
</organism>
<dbReference type="InterPro" id="IPR015889">
    <property type="entry name" value="Intradiol_dOase_core"/>
</dbReference>
<accession>A0A423P702</accession>
<evidence type="ECO:0000313" key="1">
    <source>
        <dbReference type="EMBL" id="ROO10164.1"/>
    </source>
</evidence>
<proteinExistence type="predicted"/>
<dbReference type="AlphaFoldDB" id="A0A423P702"/>
<dbReference type="SUPFAM" id="SSF49482">
    <property type="entry name" value="Aromatic compound dioxygenase"/>
    <property type="match status" value="1"/>
</dbReference>
<dbReference type="EMBL" id="MOBZ01000007">
    <property type="protein sequence ID" value="ROO10164.1"/>
    <property type="molecule type" value="Genomic_DNA"/>
</dbReference>
<sequence length="191" mass="20521">MDDHQSVALSINALRPRQLPVVGSFDWHNSKGKVRNISAGIEGLPLVLRLTLVDAMTGEPVSGAVVRIEQHIGTDTLCGSQSTDSKGIVRFTSLYPDRQTAFSCIALSVAIANDDQQPQLYQEAWAGRLHLPCACNCTAVDNDAVRLGLRPITDAGPEDGYFGNLTIGVDTFALSSQIGVAGYDKYLITVF</sequence>
<name>A0A423P702_PSEFL</name>
<evidence type="ECO:0000313" key="2">
    <source>
        <dbReference type="Proteomes" id="UP000283619"/>
    </source>
</evidence>
<dbReference type="Gene3D" id="2.60.130.10">
    <property type="entry name" value="Aromatic compound dioxygenase"/>
    <property type="match status" value="1"/>
</dbReference>
<dbReference type="RefSeq" id="WP_116029961.1">
    <property type="nucleotide sequence ID" value="NZ_MOBZ01000007.1"/>
</dbReference>
<dbReference type="Proteomes" id="UP000283619">
    <property type="component" value="Unassembled WGS sequence"/>
</dbReference>
<gene>
    <name evidence="1" type="ORF">BK673_10430</name>
</gene>
<dbReference type="GO" id="GO:0016702">
    <property type="term" value="F:oxidoreductase activity, acting on single donors with incorporation of molecular oxygen, incorporation of two atoms of oxygen"/>
    <property type="evidence" value="ECO:0007669"/>
    <property type="project" value="InterPro"/>
</dbReference>
<comment type="caution">
    <text evidence="1">The sequence shown here is derived from an EMBL/GenBank/DDBJ whole genome shotgun (WGS) entry which is preliminary data.</text>
</comment>
<dbReference type="GO" id="GO:0005506">
    <property type="term" value="F:iron ion binding"/>
    <property type="evidence" value="ECO:0007669"/>
    <property type="project" value="InterPro"/>
</dbReference>